<organism evidence="3 4">
    <name type="scientific">Nitzschia inconspicua</name>
    <dbReference type="NCBI Taxonomy" id="303405"/>
    <lineage>
        <taxon>Eukaryota</taxon>
        <taxon>Sar</taxon>
        <taxon>Stramenopiles</taxon>
        <taxon>Ochrophyta</taxon>
        <taxon>Bacillariophyta</taxon>
        <taxon>Bacillariophyceae</taxon>
        <taxon>Bacillariophycidae</taxon>
        <taxon>Bacillariales</taxon>
        <taxon>Bacillariaceae</taxon>
        <taxon>Nitzschia</taxon>
    </lineage>
</organism>
<dbReference type="AlphaFoldDB" id="A0A9K3PUZ8"/>
<dbReference type="OrthoDB" id="44483at2759"/>
<sequence>MSSWGKKLDKKLATLTDNASRETIQTVANWIAFNRKHAAIITETLIKNLQQAKENAKRQWLYWQLIHEILIADRETQAKWDKLIELRVALGEGLIPVMEQLGNDMPSSDLNDFLKEWESLDAFGGPSLMSQIKRLYINRGIINDSVMKDAPAGELIETPAEEGSASETSVPIQPEEELHVTEIVSLAEAPTETIAIKSEDFTEEIGSSNVKVEESPSKRRSSFSQNNKLVEYDFDASGVEPGKVEAKEFLEPCKAIATLQIARDVRANTALEISTGITNLPEDIVQTCKDLQSGAMEELDTAKINDYSVRIPSSLLDLNMEEELNSVQTYQDILQRQKRAREELIKLLLKSRCEFGSQAAAKDYYATATISEKLRKRKQLLSDALELEGLDTSQIVDDKDDDKKKKKESMKDDLPSIEWYNPEEGEASSGTETETKKQKTS</sequence>
<dbReference type="Pfam" id="PF04818">
    <property type="entry name" value="CID"/>
    <property type="match status" value="1"/>
</dbReference>
<proteinExistence type="predicted"/>
<feature type="region of interest" description="Disordered" evidence="1">
    <location>
        <begin position="205"/>
        <end position="224"/>
    </location>
</feature>
<name>A0A9K3PUZ8_9STRA</name>
<dbReference type="EMBL" id="JAGRRH010000013">
    <property type="protein sequence ID" value="KAG7360356.1"/>
    <property type="molecule type" value="Genomic_DNA"/>
</dbReference>
<accession>A0A9K3PUZ8</accession>
<feature type="domain" description="CID" evidence="2">
    <location>
        <begin position="7"/>
        <end position="123"/>
    </location>
</feature>
<protein>
    <recommendedName>
        <fullName evidence="2">CID domain-containing protein</fullName>
    </recommendedName>
</protein>
<reference evidence="3" key="2">
    <citation type="submission" date="2021-04" db="EMBL/GenBank/DDBJ databases">
        <authorList>
            <person name="Podell S."/>
        </authorList>
    </citation>
    <scope>NUCLEOTIDE SEQUENCE</scope>
    <source>
        <strain evidence="3">Hildebrandi</strain>
    </source>
</reference>
<evidence type="ECO:0000256" key="1">
    <source>
        <dbReference type="SAM" id="MobiDB-lite"/>
    </source>
</evidence>
<keyword evidence="4" id="KW-1185">Reference proteome</keyword>
<dbReference type="Proteomes" id="UP000693970">
    <property type="component" value="Unassembled WGS sequence"/>
</dbReference>
<evidence type="ECO:0000259" key="2">
    <source>
        <dbReference type="Pfam" id="PF04818"/>
    </source>
</evidence>
<evidence type="ECO:0000313" key="4">
    <source>
        <dbReference type="Proteomes" id="UP000693970"/>
    </source>
</evidence>
<gene>
    <name evidence="3" type="ORF">IV203_035455</name>
</gene>
<feature type="region of interest" description="Disordered" evidence="1">
    <location>
        <begin position="391"/>
        <end position="441"/>
    </location>
</feature>
<reference evidence="3" key="1">
    <citation type="journal article" date="2021" name="Sci. Rep.">
        <title>Diploid genomic architecture of Nitzschia inconspicua, an elite biomass production diatom.</title>
        <authorList>
            <person name="Oliver A."/>
            <person name="Podell S."/>
            <person name="Pinowska A."/>
            <person name="Traller J.C."/>
            <person name="Smith S.R."/>
            <person name="McClure R."/>
            <person name="Beliaev A."/>
            <person name="Bohutskyi P."/>
            <person name="Hill E.A."/>
            <person name="Rabines A."/>
            <person name="Zheng H."/>
            <person name="Allen L.Z."/>
            <person name="Kuo A."/>
            <person name="Grigoriev I.V."/>
            <person name="Allen A.E."/>
            <person name="Hazlebeck D."/>
            <person name="Allen E.E."/>
        </authorList>
    </citation>
    <scope>NUCLEOTIDE SEQUENCE</scope>
    <source>
        <strain evidence="3">Hildebrandi</strain>
    </source>
</reference>
<evidence type="ECO:0000313" key="3">
    <source>
        <dbReference type="EMBL" id="KAG7360356.1"/>
    </source>
</evidence>
<comment type="caution">
    <text evidence="3">The sequence shown here is derived from an EMBL/GenBank/DDBJ whole genome shotgun (WGS) entry which is preliminary data.</text>
</comment>
<dbReference type="InterPro" id="IPR006569">
    <property type="entry name" value="CID_dom"/>
</dbReference>